<name>A0A023B1C4_GRENI</name>
<feature type="transmembrane region" description="Helical" evidence="1">
    <location>
        <begin position="70"/>
        <end position="86"/>
    </location>
</feature>
<keyword evidence="1 2" id="KW-0812">Transmembrane</keyword>
<feature type="transmembrane region" description="Helical" evidence="1">
    <location>
        <begin position="12"/>
        <end position="31"/>
    </location>
</feature>
<keyword evidence="1" id="KW-0472">Membrane</keyword>
<dbReference type="OMA" id="QWCFILP"/>
<sequence>MGMEPLLTAARWAGLASSALTVVLGIVHLTHQEASIDWPSKIGMGFIDDVQALHWRSSFFTLNPDTFLDVWGPVIMGVIGLVCHSIHFQTLQKVTSNFGFYFSFLMIQGLFGNIGYSGGMGILVSAVSFLAALLALIAVFADRSADAGLHLAHGMKAADLGM</sequence>
<gene>
    <name evidence="2" type="ORF">GNI_133170</name>
</gene>
<evidence type="ECO:0000256" key="1">
    <source>
        <dbReference type="SAM" id="Phobius"/>
    </source>
</evidence>
<dbReference type="Proteomes" id="UP000019763">
    <property type="component" value="Unassembled WGS sequence"/>
</dbReference>
<evidence type="ECO:0000313" key="3">
    <source>
        <dbReference type="Proteomes" id="UP000019763"/>
    </source>
</evidence>
<keyword evidence="3" id="KW-1185">Reference proteome</keyword>
<proteinExistence type="predicted"/>
<dbReference type="OrthoDB" id="345126at2759"/>
<dbReference type="GeneID" id="22914680"/>
<feature type="transmembrane region" description="Helical" evidence="1">
    <location>
        <begin position="122"/>
        <end position="141"/>
    </location>
</feature>
<dbReference type="eggNOG" id="ENOG502ST4G">
    <property type="taxonomic scope" value="Eukaryota"/>
</dbReference>
<dbReference type="EMBL" id="AFNH02000991">
    <property type="protein sequence ID" value="EZG46749.1"/>
    <property type="molecule type" value="Genomic_DNA"/>
</dbReference>
<feature type="transmembrane region" description="Helical" evidence="1">
    <location>
        <begin position="98"/>
        <end position="116"/>
    </location>
</feature>
<dbReference type="RefSeq" id="XP_011132258.1">
    <property type="nucleotide sequence ID" value="XM_011133956.1"/>
</dbReference>
<evidence type="ECO:0000313" key="2">
    <source>
        <dbReference type="EMBL" id="EZG46749.1"/>
    </source>
</evidence>
<keyword evidence="1" id="KW-1133">Transmembrane helix</keyword>
<dbReference type="AlphaFoldDB" id="A0A023B1C4"/>
<accession>A0A023B1C4</accession>
<dbReference type="VEuPathDB" id="CryptoDB:GNI_133170"/>
<protein>
    <submittedName>
        <fullName evidence="2">Transmembrane protein</fullName>
    </submittedName>
</protein>
<comment type="caution">
    <text evidence="2">The sequence shown here is derived from an EMBL/GenBank/DDBJ whole genome shotgun (WGS) entry which is preliminary data.</text>
</comment>
<reference evidence="2" key="1">
    <citation type="submission" date="2013-12" db="EMBL/GenBank/DDBJ databases">
        <authorList>
            <person name="Omoto C.K."/>
            <person name="Sibley D."/>
            <person name="Venepally P."/>
            <person name="Hadjithomas M."/>
            <person name="Karamycheva S."/>
            <person name="Brunk B."/>
            <person name="Roos D."/>
            <person name="Caler E."/>
            <person name="Lorenzi H."/>
        </authorList>
    </citation>
    <scope>NUCLEOTIDE SEQUENCE</scope>
</reference>
<organism evidence="2 3">
    <name type="scientific">Gregarina niphandrodes</name>
    <name type="common">Septate eugregarine</name>
    <dbReference type="NCBI Taxonomy" id="110365"/>
    <lineage>
        <taxon>Eukaryota</taxon>
        <taxon>Sar</taxon>
        <taxon>Alveolata</taxon>
        <taxon>Apicomplexa</taxon>
        <taxon>Conoidasida</taxon>
        <taxon>Gregarinasina</taxon>
        <taxon>Eugregarinorida</taxon>
        <taxon>Gregarinidae</taxon>
        <taxon>Gregarina</taxon>
    </lineage>
</organism>